<dbReference type="PROSITE" id="PS50835">
    <property type="entry name" value="IG_LIKE"/>
    <property type="match status" value="1"/>
</dbReference>
<feature type="signal peptide" evidence="1">
    <location>
        <begin position="1"/>
        <end position="25"/>
    </location>
</feature>
<dbReference type="GeneID" id="105446879"/>
<dbReference type="RefSeq" id="XP_030839183.1">
    <property type="nucleotide sequence ID" value="XM_030983323.1"/>
</dbReference>
<sequence length="136" mass="15319">MELFATVHVAFITSLLFSVFKLIMCQDQVTTPGTVFVTEGEIATFYCRFDPSNLVALDWKKGEDVNTAVSLIRLFKTRTIRGDDLRVDMTRNYSLTINETTQADSGVYWCQVTLQGVFESSTNLTVSPGKKKLVYI</sequence>
<reference evidence="3" key="2">
    <citation type="submission" date="2021-01" db="UniProtKB">
        <authorList>
            <consortium name="EnsemblMetazoa"/>
        </authorList>
    </citation>
    <scope>IDENTIFICATION</scope>
</reference>
<dbReference type="InterPro" id="IPR003599">
    <property type="entry name" value="Ig_sub"/>
</dbReference>
<dbReference type="SUPFAM" id="SSF48726">
    <property type="entry name" value="Immunoglobulin"/>
    <property type="match status" value="1"/>
</dbReference>
<keyword evidence="4" id="KW-1185">Reference proteome</keyword>
<name>A0A7M7NQR8_STRPU</name>
<evidence type="ECO:0000313" key="3">
    <source>
        <dbReference type="EnsemblMetazoa" id="XP_030839183"/>
    </source>
</evidence>
<evidence type="ECO:0000313" key="4">
    <source>
        <dbReference type="Proteomes" id="UP000007110"/>
    </source>
</evidence>
<dbReference type="Pfam" id="PF07686">
    <property type="entry name" value="V-set"/>
    <property type="match status" value="1"/>
</dbReference>
<protein>
    <recommendedName>
        <fullName evidence="2">Ig-like domain-containing protein</fullName>
    </recommendedName>
</protein>
<dbReference type="KEGG" id="spu:105446879"/>
<reference evidence="4" key="1">
    <citation type="submission" date="2015-02" db="EMBL/GenBank/DDBJ databases">
        <title>Genome sequencing for Strongylocentrotus purpuratus.</title>
        <authorList>
            <person name="Murali S."/>
            <person name="Liu Y."/>
            <person name="Vee V."/>
            <person name="English A."/>
            <person name="Wang M."/>
            <person name="Skinner E."/>
            <person name="Han Y."/>
            <person name="Muzny D.M."/>
            <person name="Worley K.C."/>
            <person name="Gibbs R.A."/>
        </authorList>
    </citation>
    <scope>NUCLEOTIDE SEQUENCE</scope>
</reference>
<dbReference type="SMART" id="SM00409">
    <property type="entry name" value="IG"/>
    <property type="match status" value="1"/>
</dbReference>
<accession>A0A7M7NQR8</accession>
<feature type="chain" id="PRO_5029550794" description="Ig-like domain-containing protein" evidence="1">
    <location>
        <begin position="26"/>
        <end position="136"/>
    </location>
</feature>
<evidence type="ECO:0000256" key="1">
    <source>
        <dbReference type="SAM" id="SignalP"/>
    </source>
</evidence>
<dbReference type="InterPro" id="IPR007110">
    <property type="entry name" value="Ig-like_dom"/>
</dbReference>
<dbReference type="InParanoid" id="A0A7M7NQR8"/>
<dbReference type="Gene3D" id="2.60.40.10">
    <property type="entry name" value="Immunoglobulins"/>
    <property type="match status" value="1"/>
</dbReference>
<dbReference type="OMA" id="YWCQVTL"/>
<dbReference type="AlphaFoldDB" id="A0A7M7NQR8"/>
<organism evidence="3 4">
    <name type="scientific">Strongylocentrotus purpuratus</name>
    <name type="common">Purple sea urchin</name>
    <dbReference type="NCBI Taxonomy" id="7668"/>
    <lineage>
        <taxon>Eukaryota</taxon>
        <taxon>Metazoa</taxon>
        <taxon>Echinodermata</taxon>
        <taxon>Eleutherozoa</taxon>
        <taxon>Echinozoa</taxon>
        <taxon>Echinoidea</taxon>
        <taxon>Euechinoidea</taxon>
        <taxon>Echinacea</taxon>
        <taxon>Camarodonta</taxon>
        <taxon>Echinidea</taxon>
        <taxon>Strongylocentrotidae</taxon>
        <taxon>Strongylocentrotus</taxon>
    </lineage>
</organism>
<dbReference type="InterPro" id="IPR013106">
    <property type="entry name" value="Ig_V-set"/>
</dbReference>
<dbReference type="InterPro" id="IPR036179">
    <property type="entry name" value="Ig-like_dom_sf"/>
</dbReference>
<dbReference type="EnsemblMetazoa" id="XM_030983323">
    <property type="protein sequence ID" value="XP_030839183"/>
    <property type="gene ID" value="LOC105446879"/>
</dbReference>
<dbReference type="InterPro" id="IPR013783">
    <property type="entry name" value="Ig-like_fold"/>
</dbReference>
<feature type="domain" description="Ig-like" evidence="2">
    <location>
        <begin position="26"/>
        <end position="127"/>
    </location>
</feature>
<keyword evidence="1" id="KW-0732">Signal</keyword>
<evidence type="ECO:0000259" key="2">
    <source>
        <dbReference type="PROSITE" id="PS50835"/>
    </source>
</evidence>
<dbReference type="Proteomes" id="UP000007110">
    <property type="component" value="Unassembled WGS sequence"/>
</dbReference>
<dbReference type="OrthoDB" id="434099at2759"/>
<proteinExistence type="predicted"/>